<protein>
    <submittedName>
        <fullName evidence="6">FAD-dependent oxidoreductase</fullName>
    </submittedName>
</protein>
<keyword evidence="4" id="KW-0560">Oxidoreductase</keyword>
<dbReference type="EMBL" id="CP073100">
    <property type="protein sequence ID" value="QUE50322.1"/>
    <property type="molecule type" value="Genomic_DNA"/>
</dbReference>
<dbReference type="GO" id="GO:0016491">
    <property type="term" value="F:oxidoreductase activity"/>
    <property type="evidence" value="ECO:0007669"/>
    <property type="project" value="UniProtKB-KW"/>
</dbReference>
<evidence type="ECO:0000256" key="4">
    <source>
        <dbReference type="ARBA" id="ARBA00023002"/>
    </source>
</evidence>
<proteinExistence type="inferred from homology"/>
<dbReference type="GO" id="GO:0005737">
    <property type="term" value="C:cytoplasm"/>
    <property type="evidence" value="ECO:0007669"/>
    <property type="project" value="TreeGrafter"/>
</dbReference>
<evidence type="ECO:0000256" key="2">
    <source>
        <dbReference type="ARBA" id="ARBA00009410"/>
    </source>
</evidence>
<dbReference type="Gene3D" id="3.30.9.10">
    <property type="entry name" value="D-Amino Acid Oxidase, subunit A, domain 2"/>
    <property type="match status" value="1"/>
</dbReference>
<evidence type="ECO:0000313" key="6">
    <source>
        <dbReference type="EMBL" id="QUE50322.1"/>
    </source>
</evidence>
<organism evidence="6 7">
    <name type="scientific">Luteolibacter ambystomatis</name>
    <dbReference type="NCBI Taxonomy" id="2824561"/>
    <lineage>
        <taxon>Bacteria</taxon>
        <taxon>Pseudomonadati</taxon>
        <taxon>Verrucomicrobiota</taxon>
        <taxon>Verrucomicrobiia</taxon>
        <taxon>Verrucomicrobiales</taxon>
        <taxon>Verrucomicrobiaceae</taxon>
        <taxon>Luteolibacter</taxon>
    </lineage>
</organism>
<dbReference type="PANTHER" id="PTHR13847:SF286">
    <property type="entry name" value="D-AMINO ACID DEHYDROGENASE"/>
    <property type="match status" value="1"/>
</dbReference>
<dbReference type="InterPro" id="IPR036188">
    <property type="entry name" value="FAD/NAD-bd_sf"/>
</dbReference>
<evidence type="ECO:0000256" key="3">
    <source>
        <dbReference type="ARBA" id="ARBA00022630"/>
    </source>
</evidence>
<dbReference type="AlphaFoldDB" id="A0A975G6N9"/>
<keyword evidence="3" id="KW-0285">Flavoprotein</keyword>
<evidence type="ECO:0000256" key="1">
    <source>
        <dbReference type="ARBA" id="ARBA00001974"/>
    </source>
</evidence>
<comment type="similarity">
    <text evidence="2">Belongs to the DadA oxidoreductase family.</text>
</comment>
<feature type="domain" description="FAD dependent oxidoreductase" evidence="5">
    <location>
        <begin position="6"/>
        <end position="370"/>
    </location>
</feature>
<evidence type="ECO:0000259" key="5">
    <source>
        <dbReference type="Pfam" id="PF01266"/>
    </source>
</evidence>
<dbReference type="KEGG" id="lamb:KBB96_15780"/>
<accession>A0A975G6N9</accession>
<keyword evidence="7" id="KW-1185">Reference proteome</keyword>
<dbReference type="Proteomes" id="UP000676169">
    <property type="component" value="Chromosome"/>
</dbReference>
<dbReference type="RefSeq" id="WP_211630462.1">
    <property type="nucleotide sequence ID" value="NZ_CP073100.1"/>
</dbReference>
<dbReference type="InterPro" id="IPR006076">
    <property type="entry name" value="FAD-dep_OxRdtase"/>
</dbReference>
<dbReference type="SUPFAM" id="SSF51905">
    <property type="entry name" value="FAD/NAD(P)-binding domain"/>
    <property type="match status" value="1"/>
</dbReference>
<dbReference type="PANTHER" id="PTHR13847">
    <property type="entry name" value="SARCOSINE DEHYDROGENASE-RELATED"/>
    <property type="match status" value="1"/>
</dbReference>
<name>A0A975G6N9_9BACT</name>
<comment type="cofactor">
    <cofactor evidence="1">
        <name>FAD</name>
        <dbReference type="ChEBI" id="CHEBI:57692"/>
    </cofactor>
</comment>
<reference evidence="6" key="1">
    <citation type="submission" date="2021-04" db="EMBL/GenBank/DDBJ databases">
        <title>Luteolibacter sp. 32A isolated from the skin of an Anderson's salamander (Ambystoma andersonii).</title>
        <authorList>
            <person name="Spergser J."/>
            <person name="Busse H.-J."/>
        </authorList>
    </citation>
    <scope>NUCLEOTIDE SEQUENCE</scope>
    <source>
        <strain evidence="6">32A</strain>
    </source>
</reference>
<dbReference type="Pfam" id="PF01266">
    <property type="entry name" value="DAO"/>
    <property type="match status" value="1"/>
</dbReference>
<gene>
    <name evidence="6" type="ORF">KBB96_15780</name>
</gene>
<dbReference type="Gene3D" id="3.50.50.60">
    <property type="entry name" value="FAD/NAD(P)-binding domain"/>
    <property type="match status" value="1"/>
</dbReference>
<sequence>MKQSWDHIIVGGGILGASFASALLAQGKRVALFERFSRPNGGSVRNFGLAWPFIAPDLASIPLGLRTAEIYRTLSDEFHFGWNPCGSLLVAETAVEAAVLADFETKAGDYGLNCRMLEPRDAIRHHPRLLKDGMQGALAFPDAAALEPRIFVACWLEWLRDRKGLGYFPSTTVVRIEEGCTVHTASGDRFQAPHVLVCAGEEFQTLFPETFIRSGIRRCKLSMLQTEPLGLPRGIPGLAFGRSLRHYPVFSGSPAFANMLAEPSDAASDRLGIHLLVKPAPDGSLVIGDSHEYTAPDEPPDFDQTAEVEQLLFRLAHRHLRGCPFLVSKRWLGYYAKHPEKPWIEEHPLPGVTVLCGLTIGMSVGPAFAEQQVAGWRQLSKM</sequence>
<evidence type="ECO:0000313" key="7">
    <source>
        <dbReference type="Proteomes" id="UP000676169"/>
    </source>
</evidence>